<dbReference type="AlphaFoldDB" id="A0AAV5K868"/>
<dbReference type="EMBL" id="BPVZ01000054">
    <property type="protein sequence ID" value="GKV20152.1"/>
    <property type="molecule type" value="Genomic_DNA"/>
</dbReference>
<evidence type="ECO:0000313" key="2">
    <source>
        <dbReference type="Proteomes" id="UP001054252"/>
    </source>
</evidence>
<dbReference type="Proteomes" id="UP001054252">
    <property type="component" value="Unassembled WGS sequence"/>
</dbReference>
<proteinExistence type="predicted"/>
<keyword evidence="2" id="KW-1185">Reference proteome</keyword>
<evidence type="ECO:0000313" key="1">
    <source>
        <dbReference type="EMBL" id="GKV20152.1"/>
    </source>
</evidence>
<organism evidence="1 2">
    <name type="scientific">Rubroshorea leprosula</name>
    <dbReference type="NCBI Taxonomy" id="152421"/>
    <lineage>
        <taxon>Eukaryota</taxon>
        <taxon>Viridiplantae</taxon>
        <taxon>Streptophyta</taxon>
        <taxon>Embryophyta</taxon>
        <taxon>Tracheophyta</taxon>
        <taxon>Spermatophyta</taxon>
        <taxon>Magnoliopsida</taxon>
        <taxon>eudicotyledons</taxon>
        <taxon>Gunneridae</taxon>
        <taxon>Pentapetalae</taxon>
        <taxon>rosids</taxon>
        <taxon>malvids</taxon>
        <taxon>Malvales</taxon>
        <taxon>Dipterocarpaceae</taxon>
        <taxon>Rubroshorea</taxon>
    </lineage>
</organism>
<reference evidence="1 2" key="1">
    <citation type="journal article" date="2021" name="Commun. Biol.">
        <title>The genome of Shorea leprosula (Dipterocarpaceae) highlights the ecological relevance of drought in aseasonal tropical rainforests.</title>
        <authorList>
            <person name="Ng K.K.S."/>
            <person name="Kobayashi M.J."/>
            <person name="Fawcett J.A."/>
            <person name="Hatakeyama M."/>
            <person name="Paape T."/>
            <person name="Ng C.H."/>
            <person name="Ang C.C."/>
            <person name="Tnah L.H."/>
            <person name="Lee C.T."/>
            <person name="Nishiyama T."/>
            <person name="Sese J."/>
            <person name="O'Brien M.J."/>
            <person name="Copetti D."/>
            <person name="Mohd Noor M.I."/>
            <person name="Ong R.C."/>
            <person name="Putra M."/>
            <person name="Sireger I.Z."/>
            <person name="Indrioko S."/>
            <person name="Kosugi Y."/>
            <person name="Izuno A."/>
            <person name="Isagi Y."/>
            <person name="Lee S.L."/>
            <person name="Shimizu K.K."/>
        </authorList>
    </citation>
    <scope>NUCLEOTIDE SEQUENCE [LARGE SCALE GENOMIC DNA]</scope>
    <source>
        <strain evidence="1">214</strain>
    </source>
</reference>
<comment type="caution">
    <text evidence="1">The sequence shown here is derived from an EMBL/GenBank/DDBJ whole genome shotgun (WGS) entry which is preliminary data.</text>
</comment>
<name>A0AAV5K868_9ROSI</name>
<accession>A0AAV5K868</accession>
<gene>
    <name evidence="1" type="ORF">SLEP1_g30313</name>
</gene>
<sequence>MYLMGLKVKDIRIRIGGFFLLPSLVRFCSSSPLQLPKAPKLPTSILERKIDLLCSSAPVRELQLVVRISGHFSAREFPLHFPPAPPQTAAPVFAAKS</sequence>
<protein>
    <submittedName>
        <fullName evidence="1">Uncharacterized protein</fullName>
    </submittedName>
</protein>